<dbReference type="AlphaFoldDB" id="A0A8K0TLU3"/>
<evidence type="ECO:0000256" key="6">
    <source>
        <dbReference type="SAM" id="Phobius"/>
    </source>
</evidence>
<evidence type="ECO:0000256" key="4">
    <source>
        <dbReference type="ARBA" id="ARBA00023136"/>
    </source>
</evidence>
<comment type="caution">
    <text evidence="7">The sequence shown here is derived from an EMBL/GenBank/DDBJ whole genome shotgun (WGS) entry which is preliminary data.</text>
</comment>
<gene>
    <name evidence="7" type="ORF">B0T11DRAFT_58909</name>
</gene>
<dbReference type="EMBL" id="JAGPXD010000002">
    <property type="protein sequence ID" value="KAH7367931.1"/>
    <property type="molecule type" value="Genomic_DNA"/>
</dbReference>
<comment type="subcellular location">
    <subcellularLocation>
        <location evidence="1">Membrane</location>
        <topology evidence="1">Multi-pass membrane protein</topology>
    </subcellularLocation>
</comment>
<evidence type="ECO:0000256" key="1">
    <source>
        <dbReference type="ARBA" id="ARBA00004141"/>
    </source>
</evidence>
<feature type="region of interest" description="Disordered" evidence="5">
    <location>
        <begin position="1"/>
        <end position="25"/>
    </location>
</feature>
<evidence type="ECO:0000256" key="3">
    <source>
        <dbReference type="ARBA" id="ARBA00022989"/>
    </source>
</evidence>
<organism evidence="7 8">
    <name type="scientific">Plectosphaerella cucumerina</name>
    <dbReference type="NCBI Taxonomy" id="40658"/>
    <lineage>
        <taxon>Eukaryota</taxon>
        <taxon>Fungi</taxon>
        <taxon>Dikarya</taxon>
        <taxon>Ascomycota</taxon>
        <taxon>Pezizomycotina</taxon>
        <taxon>Sordariomycetes</taxon>
        <taxon>Hypocreomycetidae</taxon>
        <taxon>Glomerellales</taxon>
        <taxon>Plectosphaerellaceae</taxon>
        <taxon>Plectosphaerella</taxon>
    </lineage>
</organism>
<keyword evidence="4 6" id="KW-0472">Membrane</keyword>
<dbReference type="OrthoDB" id="2830640at2759"/>
<dbReference type="InterPro" id="IPR045863">
    <property type="entry name" value="CorA_TM1_TM2"/>
</dbReference>
<evidence type="ECO:0000256" key="5">
    <source>
        <dbReference type="SAM" id="MobiDB-lite"/>
    </source>
</evidence>
<dbReference type="GO" id="GO:0016020">
    <property type="term" value="C:membrane"/>
    <property type="evidence" value="ECO:0007669"/>
    <property type="project" value="UniProtKB-SubCell"/>
</dbReference>
<reference evidence="7" key="1">
    <citation type="journal article" date="2021" name="Nat. Commun.">
        <title>Genetic determinants of endophytism in the Arabidopsis root mycobiome.</title>
        <authorList>
            <person name="Mesny F."/>
            <person name="Miyauchi S."/>
            <person name="Thiergart T."/>
            <person name="Pickel B."/>
            <person name="Atanasova L."/>
            <person name="Karlsson M."/>
            <person name="Huettel B."/>
            <person name="Barry K.W."/>
            <person name="Haridas S."/>
            <person name="Chen C."/>
            <person name="Bauer D."/>
            <person name="Andreopoulos W."/>
            <person name="Pangilinan J."/>
            <person name="LaButti K."/>
            <person name="Riley R."/>
            <person name="Lipzen A."/>
            <person name="Clum A."/>
            <person name="Drula E."/>
            <person name="Henrissat B."/>
            <person name="Kohler A."/>
            <person name="Grigoriev I.V."/>
            <person name="Martin F.M."/>
            <person name="Hacquard S."/>
        </authorList>
    </citation>
    <scope>NUCLEOTIDE SEQUENCE</scope>
    <source>
        <strain evidence="7">MPI-CAGE-AT-0016</strain>
    </source>
</reference>
<dbReference type="Gene3D" id="1.20.58.340">
    <property type="entry name" value="Magnesium transport protein CorA, transmembrane region"/>
    <property type="match status" value="1"/>
</dbReference>
<feature type="transmembrane region" description="Helical" evidence="6">
    <location>
        <begin position="188"/>
        <end position="209"/>
    </location>
</feature>
<evidence type="ECO:0000313" key="7">
    <source>
        <dbReference type="EMBL" id="KAH7367931.1"/>
    </source>
</evidence>
<sequence length="291" mass="32873">MLENDLSGRYKDGNKRGPKPPEDANIRKLDTINRDLTDCHCQVLWKRPQAWQLAVKGLTTAAAAFWEHLPANDQPQFSAAHEFIMSGLDLLKVKCEGMESYTHVTLERLNLQREVMHSILDQRESRLNLLIAVQQQRLADSSRRDGLSMKTLALLGSFFLPGTFLSSIFGMSFFDFSDEMTGAVSARLWIYFAVMMPLTGVVVGAWFVFDKISRKNVEEGLDGDFERMAHLDTRMTEHIAKRVGARVMTGDLADMDAERDRAVDRRPSMRLRALTRQATEALSSRSATGMV</sequence>
<keyword evidence="3 6" id="KW-1133">Transmembrane helix</keyword>
<protein>
    <submittedName>
        <fullName evidence="7">Uncharacterized protein</fullName>
    </submittedName>
</protein>
<feature type="transmembrane region" description="Helical" evidence="6">
    <location>
        <begin position="152"/>
        <end position="176"/>
    </location>
</feature>
<accession>A0A8K0TLU3</accession>
<keyword evidence="8" id="KW-1185">Reference proteome</keyword>
<evidence type="ECO:0000256" key="2">
    <source>
        <dbReference type="ARBA" id="ARBA00022692"/>
    </source>
</evidence>
<name>A0A8K0TLU3_9PEZI</name>
<proteinExistence type="predicted"/>
<evidence type="ECO:0000313" key="8">
    <source>
        <dbReference type="Proteomes" id="UP000813385"/>
    </source>
</evidence>
<dbReference type="Proteomes" id="UP000813385">
    <property type="component" value="Unassembled WGS sequence"/>
</dbReference>
<keyword evidence="2 6" id="KW-0812">Transmembrane</keyword>
<dbReference type="SUPFAM" id="SSF144083">
    <property type="entry name" value="Magnesium transport protein CorA, transmembrane region"/>
    <property type="match status" value="1"/>
</dbReference>